<reference evidence="1" key="1">
    <citation type="submission" date="2019-08" db="EMBL/GenBank/DDBJ databases">
        <authorList>
            <person name="Kucharzyk K."/>
            <person name="Murdoch R.W."/>
            <person name="Higgins S."/>
            <person name="Loffler F."/>
        </authorList>
    </citation>
    <scope>NUCLEOTIDE SEQUENCE</scope>
</reference>
<sequence>MGVGQPDAARPFLILQAIDSAASCSESELEMPVARLGSQSTSSQRRSAMSESAVVGSLVMLRIRLQARASKSGLTGLTVAYAPR</sequence>
<gene>
    <name evidence="1" type="ORF">SDC9_106463</name>
</gene>
<name>A0A645B3H5_9ZZZZ</name>
<dbReference type="EMBL" id="VSSQ01017377">
    <property type="protein sequence ID" value="MPM59618.1"/>
    <property type="molecule type" value="Genomic_DNA"/>
</dbReference>
<proteinExistence type="predicted"/>
<evidence type="ECO:0000313" key="1">
    <source>
        <dbReference type="EMBL" id="MPM59618.1"/>
    </source>
</evidence>
<organism evidence="1">
    <name type="scientific">bioreactor metagenome</name>
    <dbReference type="NCBI Taxonomy" id="1076179"/>
    <lineage>
        <taxon>unclassified sequences</taxon>
        <taxon>metagenomes</taxon>
        <taxon>ecological metagenomes</taxon>
    </lineage>
</organism>
<accession>A0A645B3H5</accession>
<dbReference type="AlphaFoldDB" id="A0A645B3H5"/>
<protein>
    <submittedName>
        <fullName evidence="1">Uncharacterized protein</fullName>
    </submittedName>
</protein>
<comment type="caution">
    <text evidence="1">The sequence shown here is derived from an EMBL/GenBank/DDBJ whole genome shotgun (WGS) entry which is preliminary data.</text>
</comment>